<gene>
    <name evidence="1" type="ORF">ALC57_13058</name>
</gene>
<sequence>MKNISYEQDDDNFGYHVDVGMFSFLYMRCFKPKTLFFVNNETFDYFYKHTIMKYFIKYRIKIDCPKERLRRKIFSSKTIAMHSIVK</sequence>
<evidence type="ECO:0000313" key="2">
    <source>
        <dbReference type="Proteomes" id="UP000078492"/>
    </source>
</evidence>
<protein>
    <submittedName>
        <fullName evidence="1">Uncharacterized protein</fullName>
    </submittedName>
</protein>
<dbReference type="EMBL" id="KQ980658">
    <property type="protein sequence ID" value="KYN14782.1"/>
    <property type="molecule type" value="Genomic_DNA"/>
</dbReference>
<evidence type="ECO:0000313" key="1">
    <source>
        <dbReference type="EMBL" id="KYN14782.1"/>
    </source>
</evidence>
<reference evidence="1 2" key="1">
    <citation type="submission" date="2015-09" db="EMBL/GenBank/DDBJ databases">
        <title>Trachymyrmex cornetzi WGS genome.</title>
        <authorList>
            <person name="Nygaard S."/>
            <person name="Hu H."/>
            <person name="Boomsma J."/>
            <person name="Zhang G."/>
        </authorList>
    </citation>
    <scope>NUCLEOTIDE SEQUENCE [LARGE SCALE GENOMIC DNA]</scope>
    <source>
        <strain evidence="1">Tcor2-1</strain>
        <tissue evidence="1">Whole body</tissue>
    </source>
</reference>
<organism evidence="1 2">
    <name type="scientific">Trachymyrmex cornetzi</name>
    <dbReference type="NCBI Taxonomy" id="471704"/>
    <lineage>
        <taxon>Eukaryota</taxon>
        <taxon>Metazoa</taxon>
        <taxon>Ecdysozoa</taxon>
        <taxon>Arthropoda</taxon>
        <taxon>Hexapoda</taxon>
        <taxon>Insecta</taxon>
        <taxon>Pterygota</taxon>
        <taxon>Neoptera</taxon>
        <taxon>Endopterygota</taxon>
        <taxon>Hymenoptera</taxon>
        <taxon>Apocrita</taxon>
        <taxon>Aculeata</taxon>
        <taxon>Formicoidea</taxon>
        <taxon>Formicidae</taxon>
        <taxon>Myrmicinae</taxon>
        <taxon>Trachymyrmex</taxon>
    </lineage>
</organism>
<proteinExistence type="predicted"/>
<dbReference type="AlphaFoldDB" id="A0A151J042"/>
<name>A0A151J042_9HYME</name>
<dbReference type="Proteomes" id="UP000078492">
    <property type="component" value="Unassembled WGS sequence"/>
</dbReference>
<accession>A0A151J042</accession>
<keyword evidence="2" id="KW-1185">Reference proteome</keyword>